<name>A0A370QL75_9FLAO</name>
<sequence length="421" mass="47115">MPQSKVYLKFDWLTIFLFFALVAIGWVNIYSASLDESATTFFDLSQIYTKQLLFIVLSVLLIIFILAIDAKFYERFSSIIYIVSLLSLLGLFVFGKNINGATSWYGFGAFGLQPSEFAKAATALALAKYCSDLGVNIREFKHQIRAFIIIALPAILIVPQPDPGSALIYAAFIFPLYREGLHFVYLLLGFFAAALFVATLGLGVVWVALGVLLLGALIYLYNLKRNRKKPPLMRYIFIALACIGFAFSVNYIFENVFEQRHRDRFNIVLGKETDAKGIGYNTNQSEIAIGSGGWTGKGWTQGTQTKGNFVPEQHTDYIFSTVGEEWGFLGSLLVVVLFVALIVRILYLAERQKGTFARVYGYSVAAILFIHFFVNVGMVMGLFPTIGIPLPFFSYGGSSLWGFTILLFVFIRLDGGNYYYT</sequence>
<dbReference type="Proteomes" id="UP000255317">
    <property type="component" value="Unassembled WGS sequence"/>
</dbReference>
<dbReference type="RefSeq" id="WP_115122738.1">
    <property type="nucleotide sequence ID" value="NZ_QRAO01000001.1"/>
</dbReference>
<evidence type="ECO:0000256" key="2">
    <source>
        <dbReference type="ARBA" id="ARBA00022475"/>
    </source>
</evidence>
<feature type="transmembrane region" description="Helical" evidence="13">
    <location>
        <begin position="359"/>
        <end position="386"/>
    </location>
</feature>
<evidence type="ECO:0000256" key="5">
    <source>
        <dbReference type="ARBA" id="ARBA00022692"/>
    </source>
</evidence>
<dbReference type="InterPro" id="IPR018365">
    <property type="entry name" value="Cell_cycle_FtsW-rel_CS"/>
</dbReference>
<dbReference type="EMBL" id="QRAO01000001">
    <property type="protein sequence ID" value="RDK89098.1"/>
    <property type="molecule type" value="Genomic_DNA"/>
</dbReference>
<keyword evidence="5 13" id="KW-0812">Transmembrane</keyword>
<evidence type="ECO:0000256" key="3">
    <source>
        <dbReference type="ARBA" id="ARBA00022676"/>
    </source>
</evidence>
<feature type="transmembrane region" description="Helical" evidence="13">
    <location>
        <begin position="12"/>
        <end position="32"/>
    </location>
</feature>
<keyword evidence="9 13" id="KW-0472">Membrane</keyword>
<comment type="subcellular location">
    <subcellularLocation>
        <location evidence="1">Membrane</location>
        <topology evidence="1">Multi-pass membrane protein</topology>
    </subcellularLocation>
</comment>
<keyword evidence="15" id="KW-1185">Reference proteome</keyword>
<keyword evidence="4" id="KW-0808">Transferase</keyword>
<dbReference type="InterPro" id="IPR001182">
    <property type="entry name" value="FtsW/RodA"/>
</dbReference>
<dbReference type="PROSITE" id="PS00428">
    <property type="entry name" value="FTSW_RODA_SPOVE"/>
    <property type="match status" value="1"/>
</dbReference>
<evidence type="ECO:0000313" key="14">
    <source>
        <dbReference type="EMBL" id="RDK89098.1"/>
    </source>
</evidence>
<dbReference type="Pfam" id="PF01098">
    <property type="entry name" value="FTSW_RODA_SPOVE"/>
    <property type="match status" value="2"/>
</dbReference>
<evidence type="ECO:0000256" key="10">
    <source>
        <dbReference type="ARBA" id="ARBA00023316"/>
    </source>
</evidence>
<dbReference type="GO" id="GO:0071555">
    <property type="term" value="P:cell wall organization"/>
    <property type="evidence" value="ECO:0007669"/>
    <property type="project" value="UniProtKB-KW"/>
</dbReference>
<dbReference type="GO" id="GO:0016757">
    <property type="term" value="F:glycosyltransferase activity"/>
    <property type="evidence" value="ECO:0007669"/>
    <property type="project" value="UniProtKB-KW"/>
</dbReference>
<protein>
    <recommendedName>
        <fullName evidence="12">Cell wall polymerase</fullName>
    </recommendedName>
    <alternativeName>
        <fullName evidence="11">Peptidoglycan polymerase</fullName>
    </alternativeName>
</protein>
<dbReference type="AlphaFoldDB" id="A0A370QL75"/>
<keyword evidence="6" id="KW-0133">Cell shape</keyword>
<accession>A0A370QL75</accession>
<keyword evidence="10" id="KW-0961">Cell wall biogenesis/degradation</keyword>
<reference evidence="14 15" key="1">
    <citation type="submission" date="2018-07" db="EMBL/GenBank/DDBJ databases">
        <title>Genomic Encyclopedia of Type Strains, Phase IV (KMG-IV): sequencing the most valuable type-strain genomes for metagenomic binning, comparative biology and taxonomic classification.</title>
        <authorList>
            <person name="Goeker M."/>
        </authorList>
    </citation>
    <scope>NUCLEOTIDE SEQUENCE [LARGE SCALE GENOMIC DNA]</scope>
    <source>
        <strain evidence="14 15">DSM 101478</strain>
    </source>
</reference>
<evidence type="ECO:0000256" key="4">
    <source>
        <dbReference type="ARBA" id="ARBA00022679"/>
    </source>
</evidence>
<feature type="transmembrane region" description="Helical" evidence="13">
    <location>
        <begin position="235"/>
        <end position="253"/>
    </location>
</feature>
<dbReference type="NCBIfam" id="NF037961">
    <property type="entry name" value="RodA_shape"/>
    <property type="match status" value="1"/>
</dbReference>
<comment type="caution">
    <text evidence="14">The sequence shown here is derived from an EMBL/GenBank/DDBJ whole genome shotgun (WGS) entry which is preliminary data.</text>
</comment>
<dbReference type="InterPro" id="IPR011923">
    <property type="entry name" value="RodA/MrdB"/>
</dbReference>
<dbReference type="PANTHER" id="PTHR30474">
    <property type="entry name" value="CELL CYCLE PROTEIN"/>
    <property type="match status" value="1"/>
</dbReference>
<evidence type="ECO:0000256" key="12">
    <source>
        <dbReference type="ARBA" id="ARBA00033270"/>
    </source>
</evidence>
<dbReference type="GO" id="GO:0009252">
    <property type="term" value="P:peptidoglycan biosynthetic process"/>
    <property type="evidence" value="ECO:0007669"/>
    <property type="project" value="UniProtKB-KW"/>
</dbReference>
<gene>
    <name evidence="14" type="ORF">C8D94_101978</name>
</gene>
<dbReference type="OrthoDB" id="9768187at2"/>
<dbReference type="GO" id="GO:0005886">
    <property type="term" value="C:plasma membrane"/>
    <property type="evidence" value="ECO:0007669"/>
    <property type="project" value="TreeGrafter"/>
</dbReference>
<keyword evidence="7" id="KW-0573">Peptidoglycan synthesis</keyword>
<proteinExistence type="predicted"/>
<feature type="transmembrane region" description="Helical" evidence="13">
    <location>
        <begin position="79"/>
        <end position="98"/>
    </location>
</feature>
<evidence type="ECO:0000256" key="1">
    <source>
        <dbReference type="ARBA" id="ARBA00004141"/>
    </source>
</evidence>
<feature type="transmembrane region" description="Helical" evidence="13">
    <location>
        <begin position="180"/>
        <end position="198"/>
    </location>
</feature>
<dbReference type="GO" id="GO:0032153">
    <property type="term" value="C:cell division site"/>
    <property type="evidence" value="ECO:0007669"/>
    <property type="project" value="TreeGrafter"/>
</dbReference>
<evidence type="ECO:0000256" key="13">
    <source>
        <dbReference type="SAM" id="Phobius"/>
    </source>
</evidence>
<feature type="transmembrane region" description="Helical" evidence="13">
    <location>
        <begin position="392"/>
        <end position="411"/>
    </location>
</feature>
<dbReference type="GO" id="GO:0008360">
    <property type="term" value="P:regulation of cell shape"/>
    <property type="evidence" value="ECO:0007669"/>
    <property type="project" value="UniProtKB-KW"/>
</dbReference>
<feature type="transmembrane region" description="Helical" evidence="13">
    <location>
        <begin position="326"/>
        <end position="347"/>
    </location>
</feature>
<evidence type="ECO:0000256" key="11">
    <source>
        <dbReference type="ARBA" id="ARBA00032370"/>
    </source>
</evidence>
<organism evidence="14 15">
    <name type="scientific">Marinirhabdus gelatinilytica</name>
    <dbReference type="NCBI Taxonomy" id="1703343"/>
    <lineage>
        <taxon>Bacteria</taxon>
        <taxon>Pseudomonadati</taxon>
        <taxon>Bacteroidota</taxon>
        <taxon>Flavobacteriia</taxon>
        <taxon>Flavobacteriales</taxon>
        <taxon>Flavobacteriaceae</taxon>
    </lineage>
</organism>
<keyword evidence="3" id="KW-0328">Glycosyltransferase</keyword>
<feature type="transmembrane region" description="Helical" evidence="13">
    <location>
        <begin position="204"/>
        <end position="223"/>
    </location>
</feature>
<dbReference type="NCBIfam" id="TIGR02210">
    <property type="entry name" value="rodA_shape"/>
    <property type="match status" value="1"/>
</dbReference>
<evidence type="ECO:0000256" key="8">
    <source>
        <dbReference type="ARBA" id="ARBA00022989"/>
    </source>
</evidence>
<dbReference type="GO" id="GO:0015648">
    <property type="term" value="F:lipid-linked peptidoglycan transporter activity"/>
    <property type="evidence" value="ECO:0007669"/>
    <property type="project" value="TreeGrafter"/>
</dbReference>
<evidence type="ECO:0000256" key="6">
    <source>
        <dbReference type="ARBA" id="ARBA00022960"/>
    </source>
</evidence>
<dbReference type="PANTHER" id="PTHR30474:SF1">
    <property type="entry name" value="PEPTIDOGLYCAN GLYCOSYLTRANSFERASE MRDB"/>
    <property type="match status" value="1"/>
</dbReference>
<feature type="transmembrane region" description="Helical" evidence="13">
    <location>
        <begin position="142"/>
        <end position="159"/>
    </location>
</feature>
<keyword evidence="8 13" id="KW-1133">Transmembrane helix</keyword>
<keyword evidence="2" id="KW-1003">Cell membrane</keyword>
<dbReference type="GO" id="GO:0051301">
    <property type="term" value="P:cell division"/>
    <property type="evidence" value="ECO:0007669"/>
    <property type="project" value="InterPro"/>
</dbReference>
<evidence type="ECO:0000313" key="15">
    <source>
        <dbReference type="Proteomes" id="UP000255317"/>
    </source>
</evidence>
<evidence type="ECO:0000256" key="9">
    <source>
        <dbReference type="ARBA" id="ARBA00023136"/>
    </source>
</evidence>
<evidence type="ECO:0000256" key="7">
    <source>
        <dbReference type="ARBA" id="ARBA00022984"/>
    </source>
</evidence>
<feature type="transmembrane region" description="Helical" evidence="13">
    <location>
        <begin position="52"/>
        <end position="72"/>
    </location>
</feature>